<feature type="compositionally biased region" description="Acidic residues" evidence="2">
    <location>
        <begin position="434"/>
        <end position="443"/>
    </location>
</feature>
<feature type="compositionally biased region" description="Basic and acidic residues" evidence="2">
    <location>
        <begin position="192"/>
        <end position="204"/>
    </location>
</feature>
<sequence>MATSSAVEAADGSDDDDGRWWARLVPASEDAMAATHVDRAEMGATRARAVDGQRRAMKLRLKSTVIGRVVMNREGTARARGQPADLALEVPSVSAKHVVVTCEVKDASKWPPEFDVKIVDVSRNGASLNGERMEKDKYYALADGDMLTLPFQLDYRFELNPEGTVPRATRAPIEETATPLQKKRASPASASARDDAAKRTRDSDVIGSSGPVTELEQKLREMNEANEKLRTLVQELQGNIEQKEKRETELVAELERTKASSDEQRPQVDLVENEALVKELEETRAQRDEAKSKIEVEARARADAEERVEALVGEKVELETKLQSIETAHRDATSALEKQHADAIANTHAQNAETTAKLNEEITTLKARVAELDEAQAPLRHELKVANTRVQQRDEHILDFRKSAKELYALTLHMSKMNEKYDEMLQSEICAENAEGDATEDEGEAKSDEDGFDAPDAMKPPSDSVLADVHCPPSEPQEPAIERDDEETKGDEAAMEEEAENEEATAAATPKSPPLRSVSGNTPRSSSRSPKRGIVRDSEDVIPMNVFEG</sequence>
<dbReference type="InterPro" id="IPR000253">
    <property type="entry name" value="FHA_dom"/>
</dbReference>
<dbReference type="PROSITE" id="PS50006">
    <property type="entry name" value="FHA_DOMAIN"/>
    <property type="match status" value="1"/>
</dbReference>
<evidence type="ECO:0000256" key="2">
    <source>
        <dbReference type="SAM" id="MobiDB-lite"/>
    </source>
</evidence>
<feature type="compositionally biased region" description="Acidic residues" evidence="2">
    <location>
        <begin position="483"/>
        <end position="503"/>
    </location>
</feature>
<dbReference type="SUPFAM" id="SSF49879">
    <property type="entry name" value="SMAD/FHA domain"/>
    <property type="match status" value="1"/>
</dbReference>
<dbReference type="Pfam" id="PF00498">
    <property type="entry name" value="FHA"/>
    <property type="match status" value="1"/>
</dbReference>
<name>A0A090N3H0_OSTTA</name>
<dbReference type="InterPro" id="IPR008984">
    <property type="entry name" value="SMAD_FHA_dom_sf"/>
</dbReference>
<protein>
    <submittedName>
        <fullName evidence="4">Forkhead-associated (FHA) domain</fullName>
    </submittedName>
</protein>
<feature type="region of interest" description="Disordered" evidence="2">
    <location>
        <begin position="434"/>
        <end position="549"/>
    </location>
</feature>
<proteinExistence type="predicted"/>
<dbReference type="GeneID" id="9834477"/>
<reference evidence="5" key="1">
    <citation type="journal article" date="2006" name="Proc. Natl. Acad. Sci. U.S.A.">
        <title>Genome analysis of the smallest free-living eukaryote Ostreococcus tauri unveils many unique features.</title>
        <authorList>
            <person name="Derelle E."/>
            <person name="Ferraz C."/>
            <person name="Rombauts S."/>
            <person name="Rouze P."/>
            <person name="Worden A.Z."/>
            <person name="Robbens S."/>
            <person name="Partensky F."/>
            <person name="Degroeve S."/>
            <person name="Echeynie S."/>
            <person name="Cooke R."/>
            <person name="Saeys Y."/>
            <person name="Wuyts J."/>
            <person name="Jabbari K."/>
            <person name="Bowler C."/>
            <person name="Panaud O."/>
            <person name="Piegu B."/>
            <person name="Ball S.G."/>
            <person name="Ral J.-P."/>
            <person name="Bouget F.-Y."/>
            <person name="Piganeau G."/>
            <person name="De Baets B."/>
            <person name="Picard A."/>
            <person name="Delseny M."/>
            <person name="Demaille J."/>
            <person name="Van de Peer Y."/>
            <person name="Moreau H."/>
        </authorList>
    </citation>
    <scope>NUCLEOTIDE SEQUENCE [LARGE SCALE GENOMIC DNA]</scope>
    <source>
        <strain evidence="5">OTTH 0595 / CCAP 157/2 / RCC745</strain>
    </source>
</reference>
<feature type="coiled-coil region" evidence="1">
    <location>
        <begin position="212"/>
        <end position="328"/>
    </location>
</feature>
<dbReference type="AlphaFoldDB" id="A0A090N3H0"/>
<dbReference type="Proteomes" id="UP000009170">
    <property type="component" value="Unassembled WGS sequence"/>
</dbReference>
<keyword evidence="5" id="KW-1185">Reference proteome</keyword>
<dbReference type="OrthoDB" id="498968at2759"/>
<reference evidence="4 5" key="2">
    <citation type="journal article" date="2014" name="BMC Genomics">
        <title>An improved genome of the model marine alga Ostreococcus tauri unfolds by assessing Illumina de novo assemblies.</title>
        <authorList>
            <person name="Blanc-Mathieu R."/>
            <person name="Verhelst B."/>
            <person name="Derelle E."/>
            <person name="Rombauts S."/>
            <person name="Bouget F.Y."/>
            <person name="Carre I."/>
            <person name="Chateau A."/>
            <person name="Eyre-Walker A."/>
            <person name="Grimsley N."/>
            <person name="Moreau H."/>
            <person name="Piegu B."/>
            <person name="Rivals E."/>
            <person name="Schackwitz W."/>
            <person name="Van de Peer Y."/>
            <person name="Piganeau G."/>
        </authorList>
    </citation>
    <scope>NUCLEOTIDE SEQUENCE [LARGE SCALE GENOMIC DNA]</scope>
    <source>
        <strain evidence="5">OTTH 0595 / CCAP 157/2 / RCC745</strain>
    </source>
</reference>
<evidence type="ECO:0000313" key="5">
    <source>
        <dbReference type="Proteomes" id="UP000009170"/>
    </source>
</evidence>
<comment type="caution">
    <text evidence="4">The sequence shown here is derived from an EMBL/GenBank/DDBJ whole genome shotgun (WGS) entry which is preliminary data.</text>
</comment>
<dbReference type="STRING" id="70448.A0A090N3H0"/>
<feature type="region of interest" description="Disordered" evidence="2">
    <location>
        <begin position="166"/>
        <end position="211"/>
    </location>
</feature>
<evidence type="ECO:0000256" key="1">
    <source>
        <dbReference type="SAM" id="Coils"/>
    </source>
</evidence>
<feature type="compositionally biased region" description="Polar residues" evidence="2">
    <location>
        <begin position="518"/>
        <end position="528"/>
    </location>
</feature>
<dbReference type="RefSeq" id="XP_022839082.1">
    <property type="nucleotide sequence ID" value="XM_022984341.1"/>
</dbReference>
<organism evidence="4 5">
    <name type="scientific">Ostreococcus tauri</name>
    <name type="common">Marine green alga</name>
    <dbReference type="NCBI Taxonomy" id="70448"/>
    <lineage>
        <taxon>Eukaryota</taxon>
        <taxon>Viridiplantae</taxon>
        <taxon>Chlorophyta</taxon>
        <taxon>Mamiellophyceae</taxon>
        <taxon>Mamiellales</taxon>
        <taxon>Bathycoccaceae</taxon>
        <taxon>Ostreococcus</taxon>
    </lineage>
</organism>
<evidence type="ECO:0000313" key="4">
    <source>
        <dbReference type="EMBL" id="CEF98103.1"/>
    </source>
</evidence>
<dbReference type="Gene3D" id="2.60.200.20">
    <property type="match status" value="1"/>
</dbReference>
<keyword evidence="1" id="KW-0175">Coiled coil</keyword>
<dbReference type="KEGG" id="ota:OT_ostta05g04040"/>
<evidence type="ECO:0000259" key="3">
    <source>
        <dbReference type="PROSITE" id="PS50006"/>
    </source>
</evidence>
<dbReference type="InParanoid" id="A0A090N3H0"/>
<gene>
    <name evidence="4" type="ORF">OT_ostta05g04040</name>
</gene>
<feature type="domain" description="FHA" evidence="3">
    <location>
        <begin position="64"/>
        <end position="133"/>
    </location>
</feature>
<dbReference type="EMBL" id="CAID01000005">
    <property type="protein sequence ID" value="CEF98103.1"/>
    <property type="molecule type" value="Genomic_DNA"/>
</dbReference>
<accession>A0A090N3H0</accession>